<proteinExistence type="predicted"/>
<comment type="caution">
    <text evidence="1">The sequence shown here is derived from an EMBL/GenBank/DDBJ whole genome shotgun (WGS) entry which is preliminary data.</text>
</comment>
<evidence type="ECO:0000313" key="1">
    <source>
        <dbReference type="EMBL" id="TVY08081.1"/>
    </source>
</evidence>
<organism evidence="1 2">
    <name type="scientific">Paenibacillus cremeus</name>
    <dbReference type="NCBI Taxonomy" id="2163881"/>
    <lineage>
        <taxon>Bacteria</taxon>
        <taxon>Bacillati</taxon>
        <taxon>Bacillota</taxon>
        <taxon>Bacilli</taxon>
        <taxon>Bacillales</taxon>
        <taxon>Paenibacillaceae</taxon>
        <taxon>Paenibacillus</taxon>
    </lineage>
</organism>
<keyword evidence="2" id="KW-1185">Reference proteome</keyword>
<dbReference type="Proteomes" id="UP000317036">
    <property type="component" value="Unassembled WGS sequence"/>
</dbReference>
<dbReference type="AlphaFoldDB" id="A0A559K7H0"/>
<sequence>MKSSEPEAERIMLRYLADLGEKVEQLCLTTREPSAKKLHIAKQIVEDERLLSSKGIRSAIDPEAR</sequence>
<dbReference type="EMBL" id="VNJI01000028">
    <property type="protein sequence ID" value="TVY08081.1"/>
    <property type="molecule type" value="Genomic_DNA"/>
</dbReference>
<name>A0A559K7H0_9BACL</name>
<reference evidence="1 2" key="1">
    <citation type="submission" date="2019-07" db="EMBL/GenBank/DDBJ databases">
        <authorList>
            <person name="Kim J."/>
        </authorList>
    </citation>
    <scope>NUCLEOTIDE SEQUENCE [LARGE SCALE GENOMIC DNA]</scope>
    <source>
        <strain evidence="1 2">JC52</strain>
    </source>
</reference>
<gene>
    <name evidence="1" type="ORF">FPZ49_21020</name>
</gene>
<evidence type="ECO:0000313" key="2">
    <source>
        <dbReference type="Proteomes" id="UP000317036"/>
    </source>
</evidence>
<accession>A0A559K7H0</accession>
<protein>
    <submittedName>
        <fullName evidence="1">Uncharacterized protein</fullName>
    </submittedName>
</protein>